<dbReference type="GO" id="GO:0008168">
    <property type="term" value="F:methyltransferase activity"/>
    <property type="evidence" value="ECO:0007669"/>
    <property type="project" value="UniProtKB-KW"/>
</dbReference>
<dbReference type="SUPFAM" id="SSF53335">
    <property type="entry name" value="S-adenosyl-L-methionine-dependent methyltransferases"/>
    <property type="match status" value="1"/>
</dbReference>
<dbReference type="RefSeq" id="WP_281281472.1">
    <property type="nucleotide sequence ID" value="NZ_JAUMKJ010000005.1"/>
</dbReference>
<sequence>MDFIKMDIEGGEYHAFLGMETLLERQAVGKVAFELNPLMLSGHWDEFHRLLETYRERYAARFYKITNEGLTVEASLDELFAHGETETILMSLSRQE</sequence>
<keyword evidence="2" id="KW-0808">Transferase</keyword>
<dbReference type="Pfam" id="PF05050">
    <property type="entry name" value="Methyltransf_21"/>
    <property type="match status" value="1"/>
</dbReference>
<keyword evidence="2" id="KW-0489">Methyltransferase</keyword>
<organism evidence="2 3">
    <name type="scientific">Paenibacillus ehimensis</name>
    <dbReference type="NCBI Taxonomy" id="79264"/>
    <lineage>
        <taxon>Bacteria</taxon>
        <taxon>Bacillati</taxon>
        <taxon>Bacillota</taxon>
        <taxon>Bacilli</taxon>
        <taxon>Bacillales</taxon>
        <taxon>Paenibacillaceae</taxon>
        <taxon>Paenibacillus</taxon>
    </lineage>
</organism>
<comment type="caution">
    <text evidence="2">The sequence shown here is derived from an EMBL/GenBank/DDBJ whole genome shotgun (WGS) entry which is preliminary data.</text>
</comment>
<dbReference type="Gene3D" id="3.40.50.150">
    <property type="entry name" value="Vaccinia Virus protein VP39"/>
    <property type="match status" value="1"/>
</dbReference>
<keyword evidence="3" id="KW-1185">Reference proteome</keyword>
<protein>
    <submittedName>
        <fullName evidence="2">FkbM family methyltransferase</fullName>
    </submittedName>
</protein>
<dbReference type="InterPro" id="IPR006342">
    <property type="entry name" value="FkbM_mtfrase"/>
</dbReference>
<gene>
    <name evidence="2" type="ORF">Q3C12_05505</name>
</gene>
<evidence type="ECO:0000313" key="3">
    <source>
        <dbReference type="Proteomes" id="UP001168883"/>
    </source>
</evidence>
<evidence type="ECO:0000259" key="1">
    <source>
        <dbReference type="Pfam" id="PF05050"/>
    </source>
</evidence>
<dbReference type="Proteomes" id="UP001168883">
    <property type="component" value="Unassembled WGS sequence"/>
</dbReference>
<proteinExistence type="predicted"/>
<reference evidence="2" key="1">
    <citation type="submission" date="2023-07" db="EMBL/GenBank/DDBJ databases">
        <authorList>
            <person name="Aktuganov G."/>
            <person name="Boyko T."/>
            <person name="Delegan Y."/>
            <person name="Galimzianova N."/>
            <person name="Gilvanova E."/>
            <person name="Korobov V."/>
            <person name="Kuzmina L."/>
            <person name="Melentiev A."/>
            <person name="Milman P."/>
            <person name="Ryabova A."/>
            <person name="Stupak E."/>
            <person name="Yasakov T."/>
            <person name="Zharikova N."/>
            <person name="Zhurenko E."/>
        </authorList>
    </citation>
    <scope>NUCLEOTIDE SEQUENCE</scope>
    <source>
        <strain evidence="2">IB-739</strain>
    </source>
</reference>
<accession>A0ABT8V4T9</accession>
<dbReference type="EMBL" id="JAUMKJ010000005">
    <property type="protein sequence ID" value="MDO3676451.1"/>
    <property type="molecule type" value="Genomic_DNA"/>
</dbReference>
<dbReference type="InterPro" id="IPR029063">
    <property type="entry name" value="SAM-dependent_MTases_sf"/>
</dbReference>
<evidence type="ECO:0000313" key="2">
    <source>
        <dbReference type="EMBL" id="MDO3676451.1"/>
    </source>
</evidence>
<dbReference type="GO" id="GO:0032259">
    <property type="term" value="P:methylation"/>
    <property type="evidence" value="ECO:0007669"/>
    <property type="project" value="UniProtKB-KW"/>
</dbReference>
<feature type="domain" description="Methyltransferase FkbM" evidence="1">
    <location>
        <begin position="2"/>
        <end position="55"/>
    </location>
</feature>
<name>A0ABT8V4T9_9BACL</name>